<dbReference type="InterPro" id="IPR040233">
    <property type="entry name" value="CCD97-like_C"/>
</dbReference>
<evidence type="ECO:0000313" key="3">
    <source>
        <dbReference type="EMBL" id="CAI8048468.1"/>
    </source>
</evidence>
<feature type="compositionally biased region" description="Basic and acidic residues" evidence="1">
    <location>
        <begin position="201"/>
        <end position="220"/>
    </location>
</feature>
<comment type="caution">
    <text evidence="3">The sequence shown here is derived from an EMBL/GenBank/DDBJ whole genome shotgun (WGS) entry which is preliminary data.</text>
</comment>
<accession>A0AA35TIZ1</accession>
<sequence>MAEATPATRSKIEPPGSPRGRIFQKVLGSGLTIKPQQKGEPDLSEEEKVSYLSFLLEKPGVFLMRFGRVLDQTDLAFFSGSSDYEVQFRVRHLASDLVPENRRQRTSNRRYQCMKELMEKTDYFSQDEMRTRNPLLFQQYVGQYMTEEELAEFDGGRTSDMTLSSFIMTRMRLDERRERERQQREREEEVVEEEDSSSGEESERERVEDASEETKKEMRREFLQAMQLSFLRGEDAGFDYSSVDHDELYDSVETQQQDGEDAYFDAEEPEWCTDGKQSPPDTHEEDMDAER</sequence>
<dbReference type="PANTHER" id="PTHR31840">
    <property type="entry name" value="COILED-COIL DOMAIN-CONTAINING PROTEIN 97"/>
    <property type="match status" value="1"/>
</dbReference>
<dbReference type="Pfam" id="PF09747">
    <property type="entry name" value="CCD97-like_C"/>
    <property type="match status" value="1"/>
</dbReference>
<feature type="compositionally biased region" description="Acidic residues" evidence="1">
    <location>
        <begin position="188"/>
        <end position="200"/>
    </location>
</feature>
<dbReference type="Proteomes" id="UP001174909">
    <property type="component" value="Unassembled WGS sequence"/>
</dbReference>
<proteinExistence type="predicted"/>
<feature type="region of interest" description="Disordered" evidence="1">
    <location>
        <begin position="175"/>
        <end position="220"/>
    </location>
</feature>
<dbReference type="EMBL" id="CASHTH010003729">
    <property type="protein sequence ID" value="CAI8048468.1"/>
    <property type="molecule type" value="Genomic_DNA"/>
</dbReference>
<feature type="region of interest" description="Disordered" evidence="1">
    <location>
        <begin position="247"/>
        <end position="291"/>
    </location>
</feature>
<dbReference type="PANTHER" id="PTHR31840:SF1">
    <property type="entry name" value="COILED-COIL DOMAIN-CONTAINING PROTEIN 97"/>
    <property type="match status" value="1"/>
</dbReference>
<feature type="domain" description="CCD97-like C-terminal" evidence="2">
    <location>
        <begin position="108"/>
        <end position="267"/>
    </location>
</feature>
<gene>
    <name evidence="3" type="ORF">GBAR_LOCUS26735</name>
</gene>
<keyword evidence="4" id="KW-1185">Reference proteome</keyword>
<name>A0AA35TIZ1_GEOBA</name>
<dbReference type="AlphaFoldDB" id="A0AA35TIZ1"/>
<organism evidence="3 4">
    <name type="scientific">Geodia barretti</name>
    <name type="common">Barrett's horny sponge</name>
    <dbReference type="NCBI Taxonomy" id="519541"/>
    <lineage>
        <taxon>Eukaryota</taxon>
        <taxon>Metazoa</taxon>
        <taxon>Porifera</taxon>
        <taxon>Demospongiae</taxon>
        <taxon>Heteroscleromorpha</taxon>
        <taxon>Tetractinellida</taxon>
        <taxon>Astrophorina</taxon>
        <taxon>Geodiidae</taxon>
        <taxon>Geodia</taxon>
    </lineage>
</organism>
<feature type="compositionally biased region" description="Basic and acidic residues" evidence="1">
    <location>
        <begin position="175"/>
        <end position="187"/>
    </location>
</feature>
<evidence type="ECO:0000313" key="4">
    <source>
        <dbReference type="Proteomes" id="UP001174909"/>
    </source>
</evidence>
<evidence type="ECO:0000256" key="1">
    <source>
        <dbReference type="SAM" id="MobiDB-lite"/>
    </source>
</evidence>
<feature type="compositionally biased region" description="Acidic residues" evidence="1">
    <location>
        <begin position="258"/>
        <end position="271"/>
    </location>
</feature>
<protein>
    <submittedName>
        <fullName evidence="3">Coiled-coil domain-containing protein 97</fullName>
    </submittedName>
</protein>
<dbReference type="InterPro" id="IPR018613">
    <property type="entry name" value="Ccdc97-like"/>
</dbReference>
<feature type="region of interest" description="Disordered" evidence="1">
    <location>
        <begin position="1"/>
        <end position="20"/>
    </location>
</feature>
<reference evidence="3" key="1">
    <citation type="submission" date="2023-03" db="EMBL/GenBank/DDBJ databases">
        <authorList>
            <person name="Steffen K."/>
            <person name="Cardenas P."/>
        </authorList>
    </citation>
    <scope>NUCLEOTIDE SEQUENCE</scope>
</reference>
<evidence type="ECO:0000259" key="2">
    <source>
        <dbReference type="Pfam" id="PF09747"/>
    </source>
</evidence>